<dbReference type="Proteomes" id="UP000501690">
    <property type="component" value="Linkage Group LG6"/>
</dbReference>
<dbReference type="FunFam" id="3.40.50.11860:FF:000001">
    <property type="entry name" value="2-(3-amino-3-carboxypropyl)histidine synthase subunit 2"/>
    <property type="match status" value="1"/>
</dbReference>
<dbReference type="SFLD" id="SFLDS00032">
    <property type="entry name" value="Radical_SAM_3-amino-3-carboxyp"/>
    <property type="match status" value="1"/>
</dbReference>
<dbReference type="AlphaFoldDB" id="A0A4D6M5F2"/>
<keyword evidence="6" id="KW-0411">Iron-sulfur</keyword>
<evidence type="ECO:0000313" key="7">
    <source>
        <dbReference type="EMBL" id="QCD96522.1"/>
    </source>
</evidence>
<dbReference type="Gene3D" id="3.40.50.11860">
    <property type="entry name" value="Diphthamide synthesis DPH1/DPH2 domain 3"/>
    <property type="match status" value="1"/>
</dbReference>
<dbReference type="EMBL" id="CP039350">
    <property type="protein sequence ID" value="QCD96522.1"/>
    <property type="molecule type" value="Genomic_DNA"/>
</dbReference>
<evidence type="ECO:0000256" key="6">
    <source>
        <dbReference type="ARBA" id="ARBA00023014"/>
    </source>
</evidence>
<evidence type="ECO:0000256" key="2">
    <source>
        <dbReference type="ARBA" id="ARBA00005156"/>
    </source>
</evidence>
<comment type="cofactor">
    <cofactor evidence="1">
        <name>[4Fe-4S] cluster</name>
        <dbReference type="ChEBI" id="CHEBI:49883"/>
    </cofactor>
</comment>
<dbReference type="NCBIfam" id="TIGR00322">
    <property type="entry name" value="diphth2_R"/>
    <property type="match status" value="1"/>
</dbReference>
<evidence type="ECO:0000256" key="3">
    <source>
        <dbReference type="ARBA" id="ARBA00006179"/>
    </source>
</evidence>
<proteinExistence type="inferred from homology"/>
<organism evidence="7 8">
    <name type="scientific">Vigna unguiculata</name>
    <name type="common">Cowpea</name>
    <dbReference type="NCBI Taxonomy" id="3917"/>
    <lineage>
        <taxon>Eukaryota</taxon>
        <taxon>Viridiplantae</taxon>
        <taxon>Streptophyta</taxon>
        <taxon>Embryophyta</taxon>
        <taxon>Tracheophyta</taxon>
        <taxon>Spermatophyta</taxon>
        <taxon>Magnoliopsida</taxon>
        <taxon>eudicotyledons</taxon>
        <taxon>Gunneridae</taxon>
        <taxon>Pentapetalae</taxon>
        <taxon>rosids</taxon>
        <taxon>fabids</taxon>
        <taxon>Fabales</taxon>
        <taxon>Fabaceae</taxon>
        <taxon>Papilionoideae</taxon>
        <taxon>50 kb inversion clade</taxon>
        <taxon>NPAAA clade</taxon>
        <taxon>indigoferoid/millettioid clade</taxon>
        <taxon>Phaseoleae</taxon>
        <taxon>Vigna</taxon>
    </lineage>
</organism>
<dbReference type="GO" id="GO:0017183">
    <property type="term" value="P:protein histidyl modification to diphthamide"/>
    <property type="evidence" value="ECO:0007669"/>
    <property type="project" value="InterPro"/>
</dbReference>
<gene>
    <name evidence="7" type="ORF">DEO72_LG6g1226</name>
</gene>
<dbReference type="PANTHER" id="PTHR10762:SF2">
    <property type="entry name" value="2-(3-AMINO-3-CARBOXYPROPYL)HISTIDINE SYNTHASE SUBUNIT 2"/>
    <property type="match status" value="1"/>
</dbReference>
<protein>
    <submittedName>
        <fullName evidence="7">Diphthamide synthesis DPH1/DPH2</fullName>
    </submittedName>
</protein>
<keyword evidence="5" id="KW-0408">Iron</keyword>
<dbReference type="GO" id="GO:0051536">
    <property type="term" value="F:iron-sulfur cluster binding"/>
    <property type="evidence" value="ECO:0007669"/>
    <property type="project" value="UniProtKB-KW"/>
</dbReference>
<comment type="similarity">
    <text evidence="3">Belongs to the DPH1/DPH2 family. DPH2 subfamily.</text>
</comment>
<accession>A0A4D6M5F2</accession>
<dbReference type="InterPro" id="IPR042265">
    <property type="entry name" value="DPH1/DPH2_3"/>
</dbReference>
<dbReference type="GO" id="GO:0090560">
    <property type="term" value="F:2-(3-amino-3-carboxypropyl)histidine synthase activity"/>
    <property type="evidence" value="ECO:0007669"/>
    <property type="project" value="InterPro"/>
</dbReference>
<sequence>MAIDSYSSYICCIGNLTSDAKLPKKGTKWEQNVRENYTSDDVIDRGANSTSQQAASRLPEACDFSLSQFAFVLAHENESGCIQEIVVEVDIHMNFELEISEMKLTIDLSRLSILSQTIQRRVEDEAAIPHFSSVTSKDLSPQHASGNPLSGFQNFAQLNSISDASSSKNTLPIQVISHQNHILKNLRAFLTLERPDNGVMLLSRCWFGTGSLFGFDITLSISEIQTIMSMSSSLSEVASQNTIKKLEKNDWSYSHEVDNCLEAMIPDGAIVAIQDVNQHMYFTVEVKYDANENQMVTDLFQQRRILKRRYYLVERAKDANIVGILVGTLGVDGAGYLHIINQMKELITRAGKKAYTLVMGKSNPAKLANFPEEFSFWDILILFFLFRIAKSGY</sequence>
<reference evidence="7 8" key="1">
    <citation type="submission" date="2019-04" db="EMBL/GenBank/DDBJ databases">
        <title>An improved genome assembly and genetic linkage map for asparagus bean, Vigna unguiculata ssp. sesquipedialis.</title>
        <authorList>
            <person name="Xia Q."/>
            <person name="Zhang R."/>
            <person name="Dong Y."/>
        </authorList>
    </citation>
    <scope>NUCLEOTIDE SEQUENCE [LARGE SCALE GENOMIC DNA]</scope>
    <source>
        <tissue evidence="7">Leaf</tissue>
    </source>
</reference>
<keyword evidence="8" id="KW-1185">Reference proteome</keyword>
<keyword evidence="4" id="KW-0479">Metal-binding</keyword>
<evidence type="ECO:0000313" key="8">
    <source>
        <dbReference type="Proteomes" id="UP000501690"/>
    </source>
</evidence>
<evidence type="ECO:0000256" key="5">
    <source>
        <dbReference type="ARBA" id="ARBA00023004"/>
    </source>
</evidence>
<dbReference type="PANTHER" id="PTHR10762">
    <property type="entry name" value="DIPHTHAMIDE BIOSYNTHESIS PROTEIN"/>
    <property type="match status" value="1"/>
</dbReference>
<dbReference type="InterPro" id="IPR016435">
    <property type="entry name" value="DPH1/DPH2"/>
</dbReference>
<dbReference type="GO" id="GO:0046872">
    <property type="term" value="F:metal ion binding"/>
    <property type="evidence" value="ECO:0007669"/>
    <property type="project" value="UniProtKB-KW"/>
</dbReference>
<name>A0A4D6M5F2_VIGUN</name>
<evidence type="ECO:0000256" key="1">
    <source>
        <dbReference type="ARBA" id="ARBA00001966"/>
    </source>
</evidence>
<dbReference type="Pfam" id="PF01866">
    <property type="entry name" value="Diphthamide_syn"/>
    <property type="match status" value="1"/>
</dbReference>
<comment type="pathway">
    <text evidence="2">Protein modification; peptidyl-diphthamide biosynthesis.</text>
</comment>
<evidence type="ECO:0000256" key="4">
    <source>
        <dbReference type="ARBA" id="ARBA00022723"/>
    </source>
</evidence>